<feature type="domain" description="Response regulatory" evidence="2">
    <location>
        <begin position="3"/>
        <end position="119"/>
    </location>
</feature>
<dbReference type="PANTHER" id="PTHR45566:SF1">
    <property type="entry name" value="HTH-TYPE TRANSCRIPTIONAL REGULATOR YHJB-RELATED"/>
    <property type="match status" value="1"/>
</dbReference>
<accession>A0A4V6P319</accession>
<dbReference type="CDD" id="cd17535">
    <property type="entry name" value="REC_NarL-like"/>
    <property type="match status" value="1"/>
</dbReference>
<protein>
    <submittedName>
        <fullName evidence="3">LuxR family two component transcriptional regulator</fullName>
    </submittedName>
</protein>
<name>A0A4V6P319_9SPHI</name>
<evidence type="ECO:0000313" key="3">
    <source>
        <dbReference type="EMBL" id="TCV18648.1"/>
    </source>
</evidence>
<dbReference type="SUPFAM" id="SSF52172">
    <property type="entry name" value="CheY-like"/>
    <property type="match status" value="1"/>
</dbReference>
<feature type="modified residue" description="4-aspartylphosphate" evidence="1">
    <location>
        <position position="54"/>
    </location>
</feature>
<dbReference type="EMBL" id="SMBZ01000010">
    <property type="protein sequence ID" value="TCV18648.1"/>
    <property type="molecule type" value="Genomic_DNA"/>
</dbReference>
<dbReference type="Proteomes" id="UP000295197">
    <property type="component" value="Unassembled WGS sequence"/>
</dbReference>
<dbReference type="Gene3D" id="3.40.50.2300">
    <property type="match status" value="1"/>
</dbReference>
<reference evidence="3 4" key="1">
    <citation type="submission" date="2019-03" db="EMBL/GenBank/DDBJ databases">
        <title>Genomic Encyclopedia of Type Strains, Phase IV (KMG-IV): sequencing the most valuable type-strain genomes for metagenomic binning, comparative biology and taxonomic classification.</title>
        <authorList>
            <person name="Goeker M."/>
        </authorList>
    </citation>
    <scope>NUCLEOTIDE SEQUENCE [LARGE SCALE GENOMIC DNA]</scope>
    <source>
        <strain evidence="3 4">DSM 22362</strain>
    </source>
</reference>
<dbReference type="OrthoDB" id="9797341at2"/>
<dbReference type="PROSITE" id="PS50110">
    <property type="entry name" value="RESPONSE_REGULATORY"/>
    <property type="match status" value="1"/>
</dbReference>
<evidence type="ECO:0000256" key="1">
    <source>
        <dbReference type="PROSITE-ProRule" id="PRU00169"/>
    </source>
</evidence>
<evidence type="ECO:0000259" key="2">
    <source>
        <dbReference type="PROSITE" id="PS50110"/>
    </source>
</evidence>
<gene>
    <name evidence="3" type="ORF">EDC17_101050</name>
</gene>
<proteinExistence type="predicted"/>
<dbReference type="SMART" id="SM00448">
    <property type="entry name" value="REC"/>
    <property type="match status" value="1"/>
</dbReference>
<evidence type="ECO:0000313" key="4">
    <source>
        <dbReference type="Proteomes" id="UP000295197"/>
    </source>
</evidence>
<dbReference type="InterPro" id="IPR011006">
    <property type="entry name" value="CheY-like_superfamily"/>
</dbReference>
<dbReference type="AlphaFoldDB" id="A0A4V6P319"/>
<organism evidence="3 4">
    <name type="scientific">Sphingobacterium alimentarium</name>
    <dbReference type="NCBI Taxonomy" id="797292"/>
    <lineage>
        <taxon>Bacteria</taxon>
        <taxon>Pseudomonadati</taxon>
        <taxon>Bacteroidota</taxon>
        <taxon>Sphingobacteriia</taxon>
        <taxon>Sphingobacteriales</taxon>
        <taxon>Sphingobacteriaceae</taxon>
        <taxon>Sphingobacterium</taxon>
    </lineage>
</organism>
<keyword evidence="1" id="KW-0597">Phosphoprotein</keyword>
<dbReference type="GO" id="GO:0000160">
    <property type="term" value="P:phosphorelay signal transduction system"/>
    <property type="evidence" value="ECO:0007669"/>
    <property type="project" value="InterPro"/>
</dbReference>
<dbReference type="InterPro" id="IPR051015">
    <property type="entry name" value="EvgA-like"/>
</dbReference>
<comment type="caution">
    <text evidence="3">The sequence shown here is derived from an EMBL/GenBank/DDBJ whole genome shotgun (WGS) entry which is preliminary data.</text>
</comment>
<dbReference type="InterPro" id="IPR001789">
    <property type="entry name" value="Sig_transdc_resp-reg_receiver"/>
</dbReference>
<dbReference type="InterPro" id="IPR058245">
    <property type="entry name" value="NreC/VraR/RcsB-like_REC"/>
</dbReference>
<sequence>MKKVIIIEDHPIVVCNLKLGLHGYDGVEVVETYSSGKSLMNSTILEEIDVALLDINLPDLNGFEISKYLKSNFPSIKIIGISSFEDYEHISLLLENGADGYIVKGAKNSEMLDAIAKVIQGEQYFCNTTQHALDMKAVMGNKVPQLTKREKKLIELANSHPSLEFISQQLGEDLDSTASFYRLLVEKIDFYNMDVDITVPNGI</sequence>
<dbReference type="PANTHER" id="PTHR45566">
    <property type="entry name" value="HTH-TYPE TRANSCRIPTIONAL REGULATOR YHJB-RELATED"/>
    <property type="match status" value="1"/>
</dbReference>
<dbReference type="Pfam" id="PF00072">
    <property type="entry name" value="Response_reg"/>
    <property type="match status" value="1"/>
</dbReference>
<dbReference type="RefSeq" id="WP_132777147.1">
    <property type="nucleotide sequence ID" value="NZ_SMBZ01000010.1"/>
</dbReference>
<keyword evidence="4" id="KW-1185">Reference proteome</keyword>